<protein>
    <submittedName>
        <fullName evidence="2">DUF1772 domain-containing protein</fullName>
    </submittedName>
</protein>
<sequence length="166" mass="17634">MDLLRHASLIGALVTVGLMAGLYFAYSCSVMPGLRHADDRTFVTTMQTINDAIQNGWFFLVFLGALLFTGVSGLTQLGGGHRATLGWIAAGFVLYGLTIVTTGAVNVPLNNDLSHVGQPGGPTDLAAARAAFETTWVRWNLVRTAGATAAFACLTWALVLHSRTRP</sequence>
<feature type="transmembrane region" description="Helical" evidence="1">
    <location>
        <begin position="56"/>
        <end position="77"/>
    </location>
</feature>
<keyword evidence="1" id="KW-1133">Transmembrane helix</keyword>
<reference evidence="2 3" key="1">
    <citation type="submission" date="2022-04" db="EMBL/GenBank/DDBJ databases">
        <title>Genome diversity in the genus Frankia.</title>
        <authorList>
            <person name="Carlos-Shanley C."/>
            <person name="Hahn D."/>
        </authorList>
    </citation>
    <scope>NUCLEOTIDE SEQUENCE [LARGE SCALE GENOMIC DNA]</scope>
    <source>
        <strain evidence="2 3">Ag45/Mut15</strain>
    </source>
</reference>
<comment type="caution">
    <text evidence="2">The sequence shown here is derived from an EMBL/GenBank/DDBJ whole genome shotgun (WGS) entry which is preliminary data.</text>
</comment>
<proteinExistence type="predicted"/>
<accession>A0ABT0K0U3</accession>
<keyword evidence="1" id="KW-0812">Transmembrane</keyword>
<dbReference type="Pfam" id="PF08592">
    <property type="entry name" value="Anthrone_oxy"/>
    <property type="match status" value="1"/>
</dbReference>
<dbReference type="RefSeq" id="WP_248825660.1">
    <property type="nucleotide sequence ID" value="NZ_JALKFT010000017.1"/>
</dbReference>
<keyword evidence="1" id="KW-0472">Membrane</keyword>
<evidence type="ECO:0000256" key="1">
    <source>
        <dbReference type="SAM" id="Phobius"/>
    </source>
</evidence>
<organism evidence="2 3">
    <name type="scientific">Frankia umida</name>
    <dbReference type="NCBI Taxonomy" id="573489"/>
    <lineage>
        <taxon>Bacteria</taxon>
        <taxon>Bacillati</taxon>
        <taxon>Actinomycetota</taxon>
        <taxon>Actinomycetes</taxon>
        <taxon>Frankiales</taxon>
        <taxon>Frankiaceae</taxon>
        <taxon>Frankia</taxon>
    </lineage>
</organism>
<dbReference type="PROSITE" id="PS51257">
    <property type="entry name" value="PROKAR_LIPOPROTEIN"/>
    <property type="match status" value="1"/>
</dbReference>
<gene>
    <name evidence="2" type="ORF">MXD59_16800</name>
</gene>
<dbReference type="InterPro" id="IPR013901">
    <property type="entry name" value="Anthrone_oxy"/>
</dbReference>
<dbReference type="Proteomes" id="UP001201873">
    <property type="component" value="Unassembled WGS sequence"/>
</dbReference>
<feature type="transmembrane region" description="Helical" evidence="1">
    <location>
        <begin position="7"/>
        <end position="26"/>
    </location>
</feature>
<dbReference type="EMBL" id="JALKFT010000017">
    <property type="protein sequence ID" value="MCK9877408.1"/>
    <property type="molecule type" value="Genomic_DNA"/>
</dbReference>
<evidence type="ECO:0000313" key="3">
    <source>
        <dbReference type="Proteomes" id="UP001201873"/>
    </source>
</evidence>
<evidence type="ECO:0000313" key="2">
    <source>
        <dbReference type="EMBL" id="MCK9877408.1"/>
    </source>
</evidence>
<name>A0ABT0K0U3_9ACTN</name>
<feature type="transmembrane region" description="Helical" evidence="1">
    <location>
        <begin position="141"/>
        <end position="160"/>
    </location>
</feature>
<feature type="transmembrane region" description="Helical" evidence="1">
    <location>
        <begin position="84"/>
        <end position="105"/>
    </location>
</feature>
<keyword evidence="3" id="KW-1185">Reference proteome</keyword>